<feature type="transmembrane region" description="Helical" evidence="3">
    <location>
        <begin position="6"/>
        <end position="25"/>
    </location>
</feature>
<feature type="transmembrane region" description="Helical" evidence="3">
    <location>
        <begin position="149"/>
        <end position="168"/>
    </location>
</feature>
<keyword evidence="3" id="KW-0812">Transmembrane</keyword>
<evidence type="ECO:0000256" key="3">
    <source>
        <dbReference type="SAM" id="Phobius"/>
    </source>
</evidence>
<evidence type="ECO:0000256" key="2">
    <source>
        <dbReference type="SAM" id="MobiDB-lite"/>
    </source>
</evidence>
<accession>A0ABM6FBS4</accession>
<dbReference type="Pfam" id="PF00990">
    <property type="entry name" value="GGDEF"/>
    <property type="match status" value="1"/>
</dbReference>
<dbReference type="EMBL" id="CP017755">
    <property type="protein sequence ID" value="AOZ09153.1"/>
    <property type="molecule type" value="Genomic_DNA"/>
</dbReference>
<evidence type="ECO:0000256" key="1">
    <source>
        <dbReference type="ARBA" id="ARBA00012528"/>
    </source>
</evidence>
<feature type="domain" description="GGDEF" evidence="4">
    <location>
        <begin position="251"/>
        <end position="383"/>
    </location>
</feature>
<evidence type="ECO:0000313" key="5">
    <source>
        <dbReference type="EMBL" id="AOZ09153.1"/>
    </source>
</evidence>
<dbReference type="CDD" id="cd01949">
    <property type="entry name" value="GGDEF"/>
    <property type="match status" value="1"/>
</dbReference>
<evidence type="ECO:0000313" key="6">
    <source>
        <dbReference type="Proteomes" id="UP000177515"/>
    </source>
</evidence>
<feature type="transmembrane region" description="Helical" evidence="3">
    <location>
        <begin position="116"/>
        <end position="137"/>
    </location>
</feature>
<sequence>MQAALAMQIVTAALGAMMLAIIWSLRRCGLPGVGHWFYANLAAALALVLFALRGRLPDGLVIGLGNPLLAWAMAQMYAGVQRFCGRAPPWRALVAGVLALAAAVALWHFHFDDFNVRVAIVSVFHAALCAACGWTLLRARLPGRAGGHYVTTAVFALFFAAAHALRGALSLQAALQGPPGASPPGMHILFLLLGALAVPALTMGAVLMVHDRLVHRLELIANTDFLTGVLSRKAFEDEATRQLARAARGDSAPALLLLDIDRFKAVNDNHGHAAGDEVLRAFTAMARDAVRPGDRIGRLGGEEFAVLLPATALEDALLVAERLRARAEAGRVDGSFGSLHYTISGGVAHWLPGESLARLTGRADAALYAAKLAGRNRMLASATPAAARPATAGSAPAQPRTPQPH</sequence>
<dbReference type="PANTHER" id="PTHR45138">
    <property type="entry name" value="REGULATORY COMPONENTS OF SENSORY TRANSDUCTION SYSTEM"/>
    <property type="match status" value="1"/>
</dbReference>
<feature type="transmembrane region" description="Helical" evidence="3">
    <location>
        <begin position="60"/>
        <end position="80"/>
    </location>
</feature>
<name>A0ABM6FBS4_9BURK</name>
<evidence type="ECO:0000259" key="4">
    <source>
        <dbReference type="PROSITE" id="PS50887"/>
    </source>
</evidence>
<feature type="region of interest" description="Disordered" evidence="2">
    <location>
        <begin position="382"/>
        <end position="405"/>
    </location>
</feature>
<keyword evidence="3" id="KW-0472">Membrane</keyword>
<dbReference type="RefSeq" id="WP_071020978.1">
    <property type="nucleotide sequence ID" value="NZ_CP017755.1"/>
</dbReference>
<dbReference type="EC" id="2.7.7.65" evidence="1"/>
<keyword evidence="6" id="KW-1185">Reference proteome</keyword>
<protein>
    <recommendedName>
        <fullName evidence="1">diguanylate cyclase</fullName>
        <ecNumber evidence="1">2.7.7.65</ecNumber>
    </recommendedName>
</protein>
<organism evidence="5 6">
    <name type="scientific">Cupriavidus malaysiensis</name>
    <dbReference type="NCBI Taxonomy" id="367825"/>
    <lineage>
        <taxon>Bacteria</taxon>
        <taxon>Pseudomonadati</taxon>
        <taxon>Pseudomonadota</taxon>
        <taxon>Betaproteobacteria</taxon>
        <taxon>Burkholderiales</taxon>
        <taxon>Burkholderiaceae</taxon>
        <taxon>Cupriavidus</taxon>
    </lineage>
</organism>
<dbReference type="InterPro" id="IPR043128">
    <property type="entry name" value="Rev_trsase/Diguanyl_cyclase"/>
</dbReference>
<feature type="compositionally biased region" description="Low complexity" evidence="2">
    <location>
        <begin position="382"/>
        <end position="397"/>
    </location>
</feature>
<dbReference type="PANTHER" id="PTHR45138:SF24">
    <property type="entry name" value="DIGUANYLATE CYCLASE DGCC-RELATED"/>
    <property type="match status" value="1"/>
</dbReference>
<dbReference type="PROSITE" id="PS50887">
    <property type="entry name" value="GGDEF"/>
    <property type="match status" value="1"/>
</dbReference>
<keyword evidence="3" id="KW-1133">Transmembrane helix</keyword>
<dbReference type="SUPFAM" id="SSF55073">
    <property type="entry name" value="Nucleotide cyclase"/>
    <property type="match status" value="1"/>
</dbReference>
<dbReference type="InterPro" id="IPR029787">
    <property type="entry name" value="Nucleotide_cyclase"/>
</dbReference>
<gene>
    <name evidence="5" type="ORF">BKK80_25350</name>
</gene>
<dbReference type="Gene3D" id="3.30.70.270">
    <property type="match status" value="1"/>
</dbReference>
<dbReference type="SMART" id="SM00267">
    <property type="entry name" value="GGDEF"/>
    <property type="match status" value="1"/>
</dbReference>
<reference evidence="5 6" key="1">
    <citation type="submission" date="2016-10" db="EMBL/GenBank/DDBJ databases">
        <title>Complete genome sequences of three Cupriavidus strains isolated from various Malaysian environments.</title>
        <authorList>
            <person name="Abdullah A.A.-A."/>
            <person name="Shafie N.A.H."/>
            <person name="Lau N.S."/>
        </authorList>
    </citation>
    <scope>NUCLEOTIDE SEQUENCE [LARGE SCALE GENOMIC DNA]</scope>
    <source>
        <strain evidence="5 6">USMAA1020</strain>
    </source>
</reference>
<dbReference type="Proteomes" id="UP000177515">
    <property type="component" value="Chromosome 2"/>
</dbReference>
<feature type="transmembrane region" description="Helical" evidence="3">
    <location>
        <begin position="188"/>
        <end position="209"/>
    </location>
</feature>
<dbReference type="NCBIfam" id="TIGR00254">
    <property type="entry name" value="GGDEF"/>
    <property type="match status" value="1"/>
</dbReference>
<dbReference type="InterPro" id="IPR050469">
    <property type="entry name" value="Diguanylate_Cyclase"/>
</dbReference>
<feature type="transmembrane region" description="Helical" evidence="3">
    <location>
        <begin position="37"/>
        <end position="54"/>
    </location>
</feature>
<proteinExistence type="predicted"/>
<dbReference type="InterPro" id="IPR000160">
    <property type="entry name" value="GGDEF_dom"/>
</dbReference>
<feature type="transmembrane region" description="Helical" evidence="3">
    <location>
        <begin position="92"/>
        <end position="110"/>
    </location>
</feature>